<dbReference type="GO" id="GO:0042765">
    <property type="term" value="C:GPI-anchor transamidase complex"/>
    <property type="evidence" value="ECO:0007669"/>
    <property type="project" value="InterPro"/>
</dbReference>
<dbReference type="EMBL" id="KE560959">
    <property type="protein sequence ID" value="EPZ34387.1"/>
    <property type="molecule type" value="Genomic_DNA"/>
</dbReference>
<dbReference type="STRING" id="988480.A0A075AW54"/>
<keyword evidence="3" id="KW-1185">Reference proteome</keyword>
<reference evidence="2 3" key="1">
    <citation type="journal article" date="2013" name="Curr. Biol.">
        <title>Shared signatures of parasitism and phylogenomics unite Cryptomycota and microsporidia.</title>
        <authorList>
            <person name="James T.Y."/>
            <person name="Pelin A."/>
            <person name="Bonen L."/>
            <person name="Ahrendt S."/>
            <person name="Sain D."/>
            <person name="Corradi N."/>
            <person name="Stajich J.E."/>
        </authorList>
    </citation>
    <scope>NUCLEOTIDE SEQUENCE [LARGE SCALE GENOMIC DNA]</scope>
    <source>
        <strain evidence="2 3">CSF55</strain>
    </source>
</reference>
<dbReference type="AlphaFoldDB" id="A0A075AW54"/>
<dbReference type="PANTHER" id="PTHR12959">
    <property type="entry name" value="GPI TRANSAMIDASE COMPONENT PIG-T-RELATED"/>
    <property type="match status" value="1"/>
</dbReference>
<evidence type="ECO:0000313" key="3">
    <source>
        <dbReference type="Proteomes" id="UP000030755"/>
    </source>
</evidence>
<keyword evidence="1" id="KW-0472">Membrane</keyword>
<dbReference type="HOGENOM" id="CLU_021459_0_1_1"/>
<evidence type="ECO:0000256" key="1">
    <source>
        <dbReference type="SAM" id="Phobius"/>
    </source>
</evidence>
<evidence type="ECO:0000313" key="2">
    <source>
        <dbReference type="EMBL" id="EPZ34387.1"/>
    </source>
</evidence>
<dbReference type="OrthoDB" id="331263at2759"/>
<gene>
    <name evidence="2" type="ORF">O9G_000574</name>
</gene>
<protein>
    <submittedName>
        <fullName evidence="2">GPI transamidase component PIG-T domain-containing protein</fullName>
    </submittedName>
</protein>
<keyword evidence="1" id="KW-0812">Transmembrane</keyword>
<sequence length="402" mass="46552">MKQDLTAEDLILFKPENHPLPKGKHEIRDHDNLKLKYSLLPREIVCTENLTPWKKLLPCKSKNGFAGILEGRKVFDSNYHSLGIHVMILCSDAICAKKELHLIQTLTVVHSHHYTKSKVFDISFFGVKSIQKCPISEHSRIVIDGNVTINNSVQSKQLSLNSLKRNVTLINVESETELSFERTDFESSPYNKGLKIIRRFSGYGQERGKIKTFIKNINPDTNITVLWTEIVPWLARIYFHTVEVSTLQAYIDEYFYTPAKDRERPATIQMKLDLAPESVTEISYEYTKASLKYTEYPPDPNRGFDLNPGIALFEHEIGESLFWNSDQPLWNQRFSKYVTNTLVLILPLPDFSMPFNVITFTSTLVALFFGSLFNIYTREWRVKKKKSLMEKIRDKLFKAKTD</sequence>
<name>A0A075AW54_ROZAC</name>
<feature type="transmembrane region" description="Helical" evidence="1">
    <location>
        <begin position="355"/>
        <end position="376"/>
    </location>
</feature>
<dbReference type="Proteomes" id="UP000030755">
    <property type="component" value="Unassembled WGS sequence"/>
</dbReference>
<accession>A0A075AW54</accession>
<keyword evidence="1" id="KW-1133">Transmembrane helix</keyword>
<dbReference type="GO" id="GO:0016255">
    <property type="term" value="P:attachment of GPI anchor to protein"/>
    <property type="evidence" value="ECO:0007669"/>
    <property type="project" value="InterPro"/>
</dbReference>
<organism evidence="2 3">
    <name type="scientific">Rozella allomycis (strain CSF55)</name>
    <dbReference type="NCBI Taxonomy" id="988480"/>
    <lineage>
        <taxon>Eukaryota</taxon>
        <taxon>Fungi</taxon>
        <taxon>Fungi incertae sedis</taxon>
        <taxon>Cryptomycota</taxon>
        <taxon>Cryptomycota incertae sedis</taxon>
        <taxon>Rozella</taxon>
    </lineage>
</organism>
<dbReference type="InterPro" id="IPR007245">
    <property type="entry name" value="PIG-T"/>
</dbReference>
<dbReference type="Pfam" id="PF04113">
    <property type="entry name" value="Gpi16"/>
    <property type="match status" value="2"/>
</dbReference>
<proteinExistence type="predicted"/>
<dbReference type="OMA" id="FASDENC"/>
<dbReference type="PANTHER" id="PTHR12959:SF11">
    <property type="entry name" value="GPI TRANSAMIDASE COMPONENT PIG-T"/>
    <property type="match status" value="1"/>
</dbReference>